<sequence>MFAVTAFIEGVLFALFLCLDLGIVNMAIMKTGMERGFKPALMIGFGSCFGDLFYLSLALLGISIIFEYTIVKWAMWIVGSGVLFYLTYKMLRETWNAKKIDLDSTIVVERSPIRDWLLGVGLAVASPTSIAWFAFVAGPIIMSSSMKQHGGMLYFIIGFFIGGLLWSIGVALISSLSRKYVSKFGIQALSFLSAMLILYFAIKVFYNGFTDVLGG</sequence>
<organism evidence="7 8">
    <name type="scientific">Candidatus Cohnella colombiensis</name>
    <dbReference type="NCBI Taxonomy" id="3121368"/>
    <lineage>
        <taxon>Bacteria</taxon>
        <taxon>Bacillati</taxon>
        <taxon>Bacillota</taxon>
        <taxon>Bacilli</taxon>
        <taxon>Bacillales</taxon>
        <taxon>Paenibacillaceae</taxon>
        <taxon>Cohnella</taxon>
    </lineage>
</organism>
<feature type="transmembrane region" description="Helical" evidence="6">
    <location>
        <begin position="188"/>
        <end position="206"/>
    </location>
</feature>
<evidence type="ECO:0000313" key="7">
    <source>
        <dbReference type="EMBL" id="WEK54030.1"/>
    </source>
</evidence>
<dbReference type="EMBL" id="CP119317">
    <property type="protein sequence ID" value="WEK54030.1"/>
    <property type="molecule type" value="Genomic_DNA"/>
</dbReference>
<gene>
    <name evidence="7" type="ORF">P0Y55_15935</name>
</gene>
<feature type="transmembrane region" description="Helical" evidence="6">
    <location>
        <begin position="116"/>
        <end position="141"/>
    </location>
</feature>
<evidence type="ECO:0000256" key="6">
    <source>
        <dbReference type="SAM" id="Phobius"/>
    </source>
</evidence>
<dbReference type="AlphaFoldDB" id="A0AA95EV51"/>
<feature type="transmembrane region" description="Helical" evidence="6">
    <location>
        <begin position="6"/>
        <end position="28"/>
    </location>
</feature>
<keyword evidence="3 6" id="KW-0812">Transmembrane</keyword>
<dbReference type="PANTHER" id="PTHR30086:SF20">
    <property type="entry name" value="ARGININE EXPORTER PROTEIN ARGO-RELATED"/>
    <property type="match status" value="1"/>
</dbReference>
<evidence type="ECO:0000313" key="8">
    <source>
        <dbReference type="Proteomes" id="UP001178662"/>
    </source>
</evidence>
<dbReference type="GO" id="GO:0015171">
    <property type="term" value="F:amino acid transmembrane transporter activity"/>
    <property type="evidence" value="ECO:0007669"/>
    <property type="project" value="TreeGrafter"/>
</dbReference>
<dbReference type="Pfam" id="PF01810">
    <property type="entry name" value="LysE"/>
    <property type="match status" value="1"/>
</dbReference>
<evidence type="ECO:0000256" key="3">
    <source>
        <dbReference type="ARBA" id="ARBA00022692"/>
    </source>
</evidence>
<keyword evidence="4 6" id="KW-1133">Transmembrane helix</keyword>
<comment type="subcellular location">
    <subcellularLocation>
        <location evidence="1">Cell membrane</location>
        <topology evidence="1">Multi-pass membrane protein</topology>
    </subcellularLocation>
</comment>
<protein>
    <submittedName>
        <fullName evidence="7">LysE family transporter</fullName>
    </submittedName>
</protein>
<feature type="transmembrane region" description="Helical" evidence="6">
    <location>
        <begin position="153"/>
        <end position="176"/>
    </location>
</feature>
<evidence type="ECO:0000256" key="1">
    <source>
        <dbReference type="ARBA" id="ARBA00004651"/>
    </source>
</evidence>
<dbReference type="GO" id="GO:0005886">
    <property type="term" value="C:plasma membrane"/>
    <property type="evidence" value="ECO:0007669"/>
    <property type="project" value="UniProtKB-SubCell"/>
</dbReference>
<proteinExistence type="predicted"/>
<evidence type="ECO:0000256" key="5">
    <source>
        <dbReference type="ARBA" id="ARBA00023136"/>
    </source>
</evidence>
<dbReference type="InterPro" id="IPR001123">
    <property type="entry name" value="LeuE-type"/>
</dbReference>
<feature type="transmembrane region" description="Helical" evidence="6">
    <location>
        <begin position="70"/>
        <end position="88"/>
    </location>
</feature>
<evidence type="ECO:0000256" key="4">
    <source>
        <dbReference type="ARBA" id="ARBA00022989"/>
    </source>
</evidence>
<name>A0AA95EV51_9BACL</name>
<keyword evidence="8" id="KW-1185">Reference proteome</keyword>
<accession>A0AA95EV51</accession>
<evidence type="ECO:0000256" key="2">
    <source>
        <dbReference type="ARBA" id="ARBA00022475"/>
    </source>
</evidence>
<feature type="transmembrane region" description="Helical" evidence="6">
    <location>
        <begin position="40"/>
        <end position="64"/>
    </location>
</feature>
<dbReference type="Proteomes" id="UP001178662">
    <property type="component" value="Chromosome"/>
</dbReference>
<keyword evidence="5 6" id="KW-0472">Membrane</keyword>
<reference evidence="7" key="1">
    <citation type="submission" date="2023-03" db="EMBL/GenBank/DDBJ databases">
        <title>Andean soil-derived lignocellulolytic bacterial consortium as a source of novel taxa and putative plastic-active enzymes.</title>
        <authorList>
            <person name="Diaz-Garcia L."/>
            <person name="Chuvochina M."/>
            <person name="Feuerriegel G."/>
            <person name="Bunk B."/>
            <person name="Sproer C."/>
            <person name="Streit W.R."/>
            <person name="Rodriguez L.M."/>
            <person name="Overmann J."/>
            <person name="Jimenez D.J."/>
        </authorList>
    </citation>
    <scope>NUCLEOTIDE SEQUENCE</scope>
    <source>
        <strain evidence="7">MAG 2441</strain>
    </source>
</reference>
<keyword evidence="2" id="KW-1003">Cell membrane</keyword>
<dbReference type="PANTHER" id="PTHR30086">
    <property type="entry name" value="ARGININE EXPORTER PROTEIN ARGO"/>
    <property type="match status" value="1"/>
</dbReference>